<dbReference type="EMBL" id="GGEC01042181">
    <property type="protein sequence ID" value="MBX22665.1"/>
    <property type="molecule type" value="Transcribed_RNA"/>
</dbReference>
<accession>A0A2P2LXH5</accession>
<dbReference type="AlphaFoldDB" id="A0A2P2LXH5"/>
<sequence length="38" mass="4374">MDRMVCSMKHKTNTSFLTNKVSPLVLRCHSHKGIMKLT</sequence>
<name>A0A2P2LXH5_RHIMU</name>
<organism evidence="1">
    <name type="scientific">Rhizophora mucronata</name>
    <name type="common">Asiatic mangrove</name>
    <dbReference type="NCBI Taxonomy" id="61149"/>
    <lineage>
        <taxon>Eukaryota</taxon>
        <taxon>Viridiplantae</taxon>
        <taxon>Streptophyta</taxon>
        <taxon>Embryophyta</taxon>
        <taxon>Tracheophyta</taxon>
        <taxon>Spermatophyta</taxon>
        <taxon>Magnoliopsida</taxon>
        <taxon>eudicotyledons</taxon>
        <taxon>Gunneridae</taxon>
        <taxon>Pentapetalae</taxon>
        <taxon>rosids</taxon>
        <taxon>fabids</taxon>
        <taxon>Malpighiales</taxon>
        <taxon>Rhizophoraceae</taxon>
        <taxon>Rhizophora</taxon>
    </lineage>
</organism>
<reference evidence="1" key="1">
    <citation type="submission" date="2018-02" db="EMBL/GenBank/DDBJ databases">
        <title>Rhizophora mucronata_Transcriptome.</title>
        <authorList>
            <person name="Meera S.P."/>
            <person name="Sreeshan A."/>
            <person name="Augustine A."/>
        </authorList>
    </citation>
    <scope>NUCLEOTIDE SEQUENCE</scope>
    <source>
        <tissue evidence="1">Leaf</tissue>
    </source>
</reference>
<protein>
    <submittedName>
        <fullName evidence="1">Uncharacterized protein</fullName>
    </submittedName>
</protein>
<proteinExistence type="predicted"/>
<evidence type="ECO:0000313" key="1">
    <source>
        <dbReference type="EMBL" id="MBX22665.1"/>
    </source>
</evidence>